<proteinExistence type="predicted"/>
<feature type="compositionally biased region" description="Basic and acidic residues" evidence="1">
    <location>
        <begin position="45"/>
        <end position="68"/>
    </location>
</feature>
<sequence>MSKIEKFAAIRRDLAAGMSGRAIEEKYRVGRRTVSAAMASALPPPRKDMPPRGSKLDPFKPVIDEPAGRSRRAPQAAAHGEADLPPAP</sequence>
<keyword evidence="3" id="KW-1185">Reference proteome</keyword>
<gene>
    <name evidence="2" type="ORF">J2S42_006688</name>
</gene>
<comment type="caution">
    <text evidence="2">The sequence shown here is derived from an EMBL/GenBank/DDBJ whole genome shotgun (WGS) entry which is preliminary data.</text>
</comment>
<accession>A0AAE3W7D7</accession>
<dbReference type="AlphaFoldDB" id="A0AAE3W7D7"/>
<evidence type="ECO:0000313" key="2">
    <source>
        <dbReference type="EMBL" id="MDQ0370019.1"/>
    </source>
</evidence>
<reference evidence="2 3" key="1">
    <citation type="submission" date="2023-07" db="EMBL/GenBank/DDBJ databases">
        <title>Sequencing the genomes of 1000 actinobacteria strains.</title>
        <authorList>
            <person name="Klenk H.-P."/>
        </authorList>
    </citation>
    <scope>NUCLEOTIDE SEQUENCE [LARGE SCALE GENOMIC DNA]</scope>
    <source>
        <strain evidence="2 3">DSM 44709</strain>
    </source>
</reference>
<feature type="region of interest" description="Disordered" evidence="1">
    <location>
        <begin position="38"/>
        <end position="88"/>
    </location>
</feature>
<dbReference type="EMBL" id="JAUSUZ010000001">
    <property type="protein sequence ID" value="MDQ0370019.1"/>
    <property type="molecule type" value="Genomic_DNA"/>
</dbReference>
<organism evidence="2 3">
    <name type="scientific">Catenuloplanes indicus</name>
    <dbReference type="NCBI Taxonomy" id="137267"/>
    <lineage>
        <taxon>Bacteria</taxon>
        <taxon>Bacillati</taxon>
        <taxon>Actinomycetota</taxon>
        <taxon>Actinomycetes</taxon>
        <taxon>Micromonosporales</taxon>
        <taxon>Micromonosporaceae</taxon>
        <taxon>Catenuloplanes</taxon>
    </lineage>
</organism>
<name>A0AAE3W7D7_9ACTN</name>
<evidence type="ECO:0000256" key="1">
    <source>
        <dbReference type="SAM" id="MobiDB-lite"/>
    </source>
</evidence>
<protein>
    <submittedName>
        <fullName evidence="2">Transposase</fullName>
    </submittedName>
</protein>
<dbReference type="Proteomes" id="UP001240236">
    <property type="component" value="Unassembled WGS sequence"/>
</dbReference>
<evidence type="ECO:0000313" key="3">
    <source>
        <dbReference type="Proteomes" id="UP001240236"/>
    </source>
</evidence>